<name>A0A4S3J3K6_9EURO</name>
<protein>
    <submittedName>
        <fullName evidence="2">Uncharacterized protein</fullName>
    </submittedName>
</protein>
<reference evidence="2 3" key="1">
    <citation type="submission" date="2019-03" db="EMBL/GenBank/DDBJ databases">
        <title>The genome sequence of a newly discovered highly antifungal drug resistant Aspergillus species, Aspergillus tanneri NIH 1004.</title>
        <authorList>
            <person name="Mounaud S."/>
            <person name="Singh I."/>
            <person name="Joardar V."/>
            <person name="Pakala S."/>
            <person name="Pakala S."/>
            <person name="Venepally P."/>
            <person name="Hoover J."/>
            <person name="Nierman W."/>
            <person name="Chung J."/>
            <person name="Losada L."/>
        </authorList>
    </citation>
    <scope>NUCLEOTIDE SEQUENCE [LARGE SCALE GENOMIC DNA]</scope>
    <source>
        <strain evidence="2 3">NIH1004</strain>
    </source>
</reference>
<dbReference type="AlphaFoldDB" id="A0A4S3J3K6"/>
<comment type="caution">
    <text evidence="2">The sequence shown here is derived from an EMBL/GenBank/DDBJ whole genome shotgun (WGS) entry which is preliminary data.</text>
</comment>
<evidence type="ECO:0000313" key="2">
    <source>
        <dbReference type="EMBL" id="THC89423.1"/>
    </source>
</evidence>
<feature type="region of interest" description="Disordered" evidence="1">
    <location>
        <begin position="30"/>
        <end position="59"/>
    </location>
</feature>
<gene>
    <name evidence="2" type="ORF">EYZ11_011124</name>
</gene>
<feature type="compositionally biased region" description="Polar residues" evidence="1">
    <location>
        <begin position="37"/>
        <end position="59"/>
    </location>
</feature>
<organism evidence="2 3">
    <name type="scientific">Aspergillus tanneri</name>
    <dbReference type="NCBI Taxonomy" id="1220188"/>
    <lineage>
        <taxon>Eukaryota</taxon>
        <taxon>Fungi</taxon>
        <taxon>Dikarya</taxon>
        <taxon>Ascomycota</taxon>
        <taxon>Pezizomycotina</taxon>
        <taxon>Eurotiomycetes</taxon>
        <taxon>Eurotiomycetidae</taxon>
        <taxon>Eurotiales</taxon>
        <taxon>Aspergillaceae</taxon>
        <taxon>Aspergillus</taxon>
        <taxon>Aspergillus subgen. Circumdati</taxon>
    </lineage>
</organism>
<keyword evidence="3" id="KW-1185">Reference proteome</keyword>
<dbReference type="EMBL" id="SOSA01000656">
    <property type="protein sequence ID" value="THC89423.1"/>
    <property type="molecule type" value="Genomic_DNA"/>
</dbReference>
<evidence type="ECO:0000313" key="3">
    <source>
        <dbReference type="Proteomes" id="UP000308092"/>
    </source>
</evidence>
<sequence>MLGDALEHSPEPDEPTTYWGLESLTRRRQGGARSLKAGSTTFSEADGDTCQTDRSSSDQARPFVTTFRAWTMVISNIPLWNSII</sequence>
<accession>A0A4S3J3K6</accession>
<dbReference type="VEuPathDB" id="FungiDB:EYZ11_011124"/>
<proteinExistence type="predicted"/>
<evidence type="ECO:0000256" key="1">
    <source>
        <dbReference type="SAM" id="MobiDB-lite"/>
    </source>
</evidence>
<dbReference type="Proteomes" id="UP000308092">
    <property type="component" value="Unassembled WGS sequence"/>
</dbReference>